<dbReference type="Pfam" id="PF01161">
    <property type="entry name" value="PBP"/>
    <property type="match status" value="1"/>
</dbReference>
<proteinExistence type="inferred from homology"/>
<evidence type="ECO:0000256" key="1">
    <source>
        <dbReference type="ARBA" id="ARBA00007091"/>
    </source>
</evidence>
<organism evidence="2">
    <name type="scientific">Fundulus heteroclitus</name>
    <name type="common">Killifish</name>
    <name type="synonym">Mummichog</name>
    <dbReference type="NCBI Taxonomy" id="8078"/>
    <lineage>
        <taxon>Eukaryota</taxon>
        <taxon>Metazoa</taxon>
        <taxon>Chordata</taxon>
        <taxon>Craniata</taxon>
        <taxon>Vertebrata</taxon>
        <taxon>Euteleostomi</taxon>
        <taxon>Actinopterygii</taxon>
        <taxon>Neopterygii</taxon>
        <taxon>Teleostei</taxon>
        <taxon>Neoteleostei</taxon>
        <taxon>Acanthomorphata</taxon>
        <taxon>Ovalentaria</taxon>
        <taxon>Atherinomorphae</taxon>
        <taxon>Cyprinodontiformes</taxon>
        <taxon>Fundulidae</taxon>
        <taxon>Fundulus</taxon>
    </lineage>
</organism>
<dbReference type="InterPro" id="IPR008914">
    <property type="entry name" value="PEBP"/>
</dbReference>
<accession>A0A146ZDP1</accession>
<evidence type="ECO:0000313" key="2">
    <source>
        <dbReference type="EMBL" id="JAR64358.1"/>
    </source>
</evidence>
<comment type="similarity">
    <text evidence="1">Belongs to the phosphatidylethanolamine-binding protein family.</text>
</comment>
<dbReference type="Gene3D" id="3.90.280.10">
    <property type="entry name" value="PEBP-like"/>
    <property type="match status" value="1"/>
</dbReference>
<reference evidence="2" key="1">
    <citation type="submission" date="2015-01" db="EMBL/GenBank/DDBJ databases">
        <title>EvidentialGene: Evidence-directed Construction of Complete mRNA Transcriptomes without Genomes.</title>
        <authorList>
            <person name="Gilbert D.G."/>
        </authorList>
    </citation>
    <scope>NUCLEOTIDE SEQUENCE</scope>
</reference>
<dbReference type="PROSITE" id="PS01220">
    <property type="entry name" value="PBP"/>
    <property type="match status" value="1"/>
</dbReference>
<dbReference type="EMBL" id="GCES01021965">
    <property type="protein sequence ID" value="JAR64358.1"/>
    <property type="molecule type" value="Transcribed_RNA"/>
</dbReference>
<dbReference type="PANTHER" id="PTHR11362">
    <property type="entry name" value="PHOSPHATIDYLETHANOLAMINE-BINDING PROTEIN"/>
    <property type="match status" value="1"/>
</dbReference>
<sequence>MSPEDVESVRSLIAESPLHKGIVLRYGQDVVPNGVARNKLACAIEPSLDFSKEDGAFYTVIMVDPDAPSPKNPKMGPWLHWIVHNITKENPKGSTGCLYFGPSPPRGIHRYVTLIYKQKDGTIDHSKCDYTLRNNFKFGDFVKKNKLDLIHVHYYTVDSGKTE</sequence>
<dbReference type="AlphaFoldDB" id="A0A146ZDP1"/>
<dbReference type="CDD" id="cd00866">
    <property type="entry name" value="PEBP_euk"/>
    <property type="match status" value="1"/>
</dbReference>
<dbReference type="SUPFAM" id="SSF49777">
    <property type="entry name" value="PEBP-like"/>
    <property type="match status" value="1"/>
</dbReference>
<protein>
    <submittedName>
        <fullName evidence="2">Phosphatidylethanolamine-binding protein 1</fullName>
    </submittedName>
</protein>
<dbReference type="InterPro" id="IPR035810">
    <property type="entry name" value="PEBP_euk"/>
</dbReference>
<name>A0A146ZDP1_FUNHE</name>
<dbReference type="InterPro" id="IPR001858">
    <property type="entry name" value="Phosphatidylethanolamine-bd_CS"/>
</dbReference>
<dbReference type="InterPro" id="IPR036610">
    <property type="entry name" value="PEBP-like_sf"/>
</dbReference>
<dbReference type="PANTHER" id="PTHR11362:SF82">
    <property type="entry name" value="PHOSPHATIDYLETHANOLAMINE-BINDING PROTEIN 4"/>
    <property type="match status" value="1"/>
</dbReference>
<dbReference type="EMBL" id="GCES01083099">
    <property type="protein sequence ID" value="JAR03224.1"/>
    <property type="molecule type" value="Transcribed_RNA"/>
</dbReference>